<reference evidence="6 7" key="1">
    <citation type="journal article" date="2018" name="Int. J. Syst. Evol. Microbiol.">
        <title>Zhouia spongiae sp. nov., isolated from a marine sponge.</title>
        <authorList>
            <person name="Zhuang L."/>
            <person name="Lin B."/>
            <person name="Qin F."/>
            <person name="Luo L."/>
        </authorList>
    </citation>
    <scope>NUCLEOTIDE SEQUENCE [LARGE SCALE GENOMIC DNA]</scope>
    <source>
        <strain evidence="6 7">HN-Y44</strain>
    </source>
</reference>
<sequence length="426" mass="49482">MLLCLKFFSITFASIHEITGVEDIYYVHNLFFNILFLLAGLSGLVLSARLFFRSRKSTALSYLTIFVLAISMAILELVLYWSADWQYDPVVPLYRLLFFLWAPSVYLFFKKKLHPETYLITTRALLVHYSLFFLCFVSVWYVQSSALQDKAPIYVFFDFVANRVWFKAVVLLVYFILMCSDYLKMNNRLSSYHKKYIVALFVYYLNLIGLLVARAVLDHEPWFVYVSSYAFAVLFALFILFTGLVAFFDEKVLMETFYNPDKERRARKTTDANAIAIGMKGGFDPGFHDIAFLKDRSSQKYKNSGLTESMVSQLKSNLLKLLEEDKVYFESDITLDKLAHLLNTDRYSASQVINQEFGKSFYELLNDYRVEEVKRLLAGTMFNESVIQVAYSVGFSNRVSFNKAFKKRTGKTPTEYMIDARKELGT</sequence>
<evidence type="ECO:0000313" key="7">
    <source>
        <dbReference type="Proteomes" id="UP000829476"/>
    </source>
</evidence>
<evidence type="ECO:0000259" key="5">
    <source>
        <dbReference type="PROSITE" id="PS01124"/>
    </source>
</evidence>
<evidence type="ECO:0000256" key="1">
    <source>
        <dbReference type="ARBA" id="ARBA00023015"/>
    </source>
</evidence>
<feature type="transmembrane region" description="Helical" evidence="4">
    <location>
        <begin position="164"/>
        <end position="184"/>
    </location>
</feature>
<dbReference type="PANTHER" id="PTHR43280:SF29">
    <property type="entry name" value="ARAC-FAMILY TRANSCRIPTIONAL REGULATOR"/>
    <property type="match status" value="1"/>
</dbReference>
<feature type="transmembrane region" description="Helical" evidence="4">
    <location>
        <begin position="93"/>
        <end position="109"/>
    </location>
</feature>
<dbReference type="Pfam" id="PF12833">
    <property type="entry name" value="HTH_18"/>
    <property type="match status" value="1"/>
</dbReference>
<dbReference type="Proteomes" id="UP000829476">
    <property type="component" value="Chromosome"/>
</dbReference>
<protein>
    <submittedName>
        <fullName evidence="6">AraC family transcriptional regulator</fullName>
    </submittedName>
</protein>
<organism evidence="6 7">
    <name type="scientific">Zhouia spongiae</name>
    <dbReference type="NCBI Taxonomy" id="2202721"/>
    <lineage>
        <taxon>Bacteria</taxon>
        <taxon>Pseudomonadati</taxon>
        <taxon>Bacteroidota</taxon>
        <taxon>Flavobacteriia</taxon>
        <taxon>Flavobacteriales</taxon>
        <taxon>Flavobacteriaceae</taxon>
        <taxon>Zhouia</taxon>
    </lineage>
</organism>
<dbReference type="SUPFAM" id="SSF46689">
    <property type="entry name" value="Homeodomain-like"/>
    <property type="match status" value="1"/>
</dbReference>
<keyword evidence="4" id="KW-1133">Transmembrane helix</keyword>
<keyword evidence="4" id="KW-0812">Transmembrane</keyword>
<dbReference type="SMART" id="SM00342">
    <property type="entry name" value="HTH_ARAC"/>
    <property type="match status" value="1"/>
</dbReference>
<dbReference type="PROSITE" id="PS00041">
    <property type="entry name" value="HTH_ARAC_FAMILY_1"/>
    <property type="match status" value="1"/>
</dbReference>
<keyword evidence="7" id="KW-1185">Reference proteome</keyword>
<proteinExistence type="predicted"/>
<name>A0ABY3YRD7_9FLAO</name>
<evidence type="ECO:0000256" key="3">
    <source>
        <dbReference type="ARBA" id="ARBA00023163"/>
    </source>
</evidence>
<feature type="transmembrane region" description="Helical" evidence="4">
    <location>
        <begin position="121"/>
        <end position="142"/>
    </location>
</feature>
<dbReference type="RefSeq" id="WP_242938654.1">
    <property type="nucleotide sequence ID" value="NZ_CP094326.1"/>
</dbReference>
<keyword evidence="3" id="KW-0804">Transcription</keyword>
<evidence type="ECO:0000313" key="6">
    <source>
        <dbReference type="EMBL" id="UNZ00287.1"/>
    </source>
</evidence>
<keyword evidence="1" id="KW-0805">Transcription regulation</keyword>
<evidence type="ECO:0000256" key="4">
    <source>
        <dbReference type="SAM" id="Phobius"/>
    </source>
</evidence>
<evidence type="ECO:0000256" key="2">
    <source>
        <dbReference type="ARBA" id="ARBA00023125"/>
    </source>
</evidence>
<keyword evidence="4" id="KW-0472">Membrane</keyword>
<feature type="transmembrane region" description="Helical" evidence="4">
    <location>
        <begin position="196"/>
        <end position="216"/>
    </location>
</feature>
<feature type="domain" description="HTH araC/xylS-type" evidence="5">
    <location>
        <begin position="316"/>
        <end position="419"/>
    </location>
</feature>
<gene>
    <name evidence="6" type="ORF">MQE36_08095</name>
</gene>
<dbReference type="PANTHER" id="PTHR43280">
    <property type="entry name" value="ARAC-FAMILY TRANSCRIPTIONAL REGULATOR"/>
    <property type="match status" value="1"/>
</dbReference>
<feature type="transmembrane region" description="Helical" evidence="4">
    <location>
        <begin position="30"/>
        <end position="52"/>
    </location>
</feature>
<dbReference type="EMBL" id="CP094326">
    <property type="protein sequence ID" value="UNZ00287.1"/>
    <property type="molecule type" value="Genomic_DNA"/>
</dbReference>
<dbReference type="Gene3D" id="1.10.10.60">
    <property type="entry name" value="Homeodomain-like"/>
    <property type="match status" value="2"/>
</dbReference>
<dbReference type="InterPro" id="IPR018062">
    <property type="entry name" value="HTH_AraC-typ_CS"/>
</dbReference>
<dbReference type="InterPro" id="IPR018060">
    <property type="entry name" value="HTH_AraC"/>
</dbReference>
<dbReference type="InterPro" id="IPR020449">
    <property type="entry name" value="Tscrpt_reg_AraC-type_HTH"/>
</dbReference>
<feature type="transmembrane region" description="Helical" evidence="4">
    <location>
        <begin position="59"/>
        <end position="81"/>
    </location>
</feature>
<dbReference type="PRINTS" id="PR00032">
    <property type="entry name" value="HTHARAC"/>
</dbReference>
<accession>A0ABY3YRD7</accession>
<keyword evidence="2" id="KW-0238">DNA-binding</keyword>
<feature type="transmembrane region" description="Helical" evidence="4">
    <location>
        <begin position="222"/>
        <end position="248"/>
    </location>
</feature>
<dbReference type="InterPro" id="IPR009057">
    <property type="entry name" value="Homeodomain-like_sf"/>
</dbReference>
<dbReference type="PROSITE" id="PS01124">
    <property type="entry name" value="HTH_ARAC_FAMILY_2"/>
    <property type="match status" value="1"/>
</dbReference>